<accession>A0ABU0ZBQ6</accession>
<dbReference type="PANTHER" id="PTHR43820">
    <property type="entry name" value="HIGH-AFFINITY BRANCHED-CHAIN AMINO ACID TRANSPORT ATP-BINDING PROTEIN LIVF"/>
    <property type="match status" value="1"/>
</dbReference>
<comment type="similarity">
    <text evidence="1">Belongs to the ABC transporter superfamily.</text>
</comment>
<evidence type="ECO:0000313" key="7">
    <source>
        <dbReference type="EMBL" id="MDQ7903786.1"/>
    </source>
</evidence>
<proteinExistence type="inferred from homology"/>
<evidence type="ECO:0000256" key="2">
    <source>
        <dbReference type="ARBA" id="ARBA00022448"/>
    </source>
</evidence>
<evidence type="ECO:0000313" key="8">
    <source>
        <dbReference type="Proteomes" id="UP001230908"/>
    </source>
</evidence>
<dbReference type="PROSITE" id="PS00211">
    <property type="entry name" value="ABC_TRANSPORTER_1"/>
    <property type="match status" value="1"/>
</dbReference>
<protein>
    <submittedName>
        <fullName evidence="7">ABC transporter ATP-binding protein</fullName>
    </submittedName>
</protein>
<gene>
    <name evidence="7" type="ORF">RB614_04545</name>
</gene>
<dbReference type="InterPro" id="IPR052156">
    <property type="entry name" value="BCAA_Transport_ATP-bd_LivF"/>
</dbReference>
<dbReference type="Gene3D" id="3.40.50.300">
    <property type="entry name" value="P-loop containing nucleotide triphosphate hydrolases"/>
    <property type="match status" value="1"/>
</dbReference>
<dbReference type="InterPro" id="IPR027417">
    <property type="entry name" value="P-loop_NTPase"/>
</dbReference>
<name>A0ABU0ZBQ6_9ACTN</name>
<organism evidence="7 8">
    <name type="scientific">Phytohabitans maris</name>
    <dbReference type="NCBI Taxonomy" id="3071409"/>
    <lineage>
        <taxon>Bacteria</taxon>
        <taxon>Bacillati</taxon>
        <taxon>Actinomycetota</taxon>
        <taxon>Actinomycetes</taxon>
        <taxon>Micromonosporales</taxon>
        <taxon>Micromonosporaceae</taxon>
    </lineage>
</organism>
<evidence type="ECO:0000256" key="1">
    <source>
        <dbReference type="ARBA" id="ARBA00005417"/>
    </source>
</evidence>
<evidence type="ECO:0000256" key="5">
    <source>
        <dbReference type="ARBA" id="ARBA00022970"/>
    </source>
</evidence>
<dbReference type="PROSITE" id="PS50893">
    <property type="entry name" value="ABC_TRANSPORTER_2"/>
    <property type="match status" value="1"/>
</dbReference>
<dbReference type="Proteomes" id="UP001230908">
    <property type="component" value="Unassembled WGS sequence"/>
</dbReference>
<dbReference type="CDD" id="cd03224">
    <property type="entry name" value="ABC_TM1139_LivF_branched"/>
    <property type="match status" value="1"/>
</dbReference>
<dbReference type="SMART" id="SM00382">
    <property type="entry name" value="AAA"/>
    <property type="match status" value="1"/>
</dbReference>
<comment type="caution">
    <text evidence="7">The sequence shown here is derived from an EMBL/GenBank/DDBJ whole genome shotgun (WGS) entry which is preliminary data.</text>
</comment>
<dbReference type="InterPro" id="IPR003439">
    <property type="entry name" value="ABC_transporter-like_ATP-bd"/>
</dbReference>
<feature type="domain" description="ABC transporter" evidence="6">
    <location>
        <begin position="4"/>
        <end position="236"/>
    </location>
</feature>
<reference evidence="7 8" key="1">
    <citation type="submission" date="2023-08" db="EMBL/GenBank/DDBJ databases">
        <title>Phytohabitans sansha sp. nov., isolated from marine sediment.</title>
        <authorList>
            <person name="Zhao Y."/>
            <person name="Yi K."/>
        </authorList>
    </citation>
    <scope>NUCLEOTIDE SEQUENCE [LARGE SCALE GENOMIC DNA]</scope>
    <source>
        <strain evidence="7 8">ZYX-F-186</strain>
    </source>
</reference>
<evidence type="ECO:0000256" key="4">
    <source>
        <dbReference type="ARBA" id="ARBA00022840"/>
    </source>
</evidence>
<sequence>MPLLEISHVSVRYGAVTAVRDFSGTVGDGDVVVVLGANGAGKSSLLRSIVGLAPKAGGRVVFDGHDITRWRTNRISRAGIALVPEGRRIFSPLSVQDNLLIGGYARTGRTEKARLLGDIYDRFPVLAQRRHRQAGLLSGGEQQMLAFGRALMSSPKLMMMDEPSMGLAPVAVDRVMSTVQSISASGIAVLMVEQNAAMAQELATSAIVMERGEITEVDPTGRIKAGVGTLSGFVDLPDEPAGR</sequence>
<dbReference type="RefSeq" id="WP_308711060.1">
    <property type="nucleotide sequence ID" value="NZ_JAVHUY010000003.1"/>
</dbReference>
<dbReference type="SUPFAM" id="SSF52540">
    <property type="entry name" value="P-loop containing nucleoside triphosphate hydrolases"/>
    <property type="match status" value="1"/>
</dbReference>
<keyword evidence="5" id="KW-0029">Amino-acid transport</keyword>
<keyword evidence="8" id="KW-1185">Reference proteome</keyword>
<dbReference type="EMBL" id="JAVHUY010000003">
    <property type="protein sequence ID" value="MDQ7903786.1"/>
    <property type="molecule type" value="Genomic_DNA"/>
</dbReference>
<evidence type="ECO:0000256" key="3">
    <source>
        <dbReference type="ARBA" id="ARBA00022741"/>
    </source>
</evidence>
<dbReference type="GO" id="GO:0005524">
    <property type="term" value="F:ATP binding"/>
    <property type="evidence" value="ECO:0007669"/>
    <property type="project" value="UniProtKB-KW"/>
</dbReference>
<dbReference type="InterPro" id="IPR017871">
    <property type="entry name" value="ABC_transporter-like_CS"/>
</dbReference>
<keyword evidence="4 7" id="KW-0067">ATP-binding</keyword>
<dbReference type="PANTHER" id="PTHR43820:SF4">
    <property type="entry name" value="HIGH-AFFINITY BRANCHED-CHAIN AMINO ACID TRANSPORT ATP-BINDING PROTEIN LIVF"/>
    <property type="match status" value="1"/>
</dbReference>
<dbReference type="InterPro" id="IPR003593">
    <property type="entry name" value="AAA+_ATPase"/>
</dbReference>
<dbReference type="Pfam" id="PF00005">
    <property type="entry name" value="ABC_tran"/>
    <property type="match status" value="1"/>
</dbReference>
<evidence type="ECO:0000259" key="6">
    <source>
        <dbReference type="PROSITE" id="PS50893"/>
    </source>
</evidence>
<keyword evidence="3" id="KW-0547">Nucleotide-binding</keyword>
<keyword evidence="2" id="KW-0813">Transport</keyword>